<sequence length="196" mass="20470">MTVEEDARLRWAIGLSVLAGTILPLHRDRIGRREQQTFRLVNGLPDRLYPPAWTVMQLGALAAAPATAGVALLAGNRPLARRLMTRGTASWALAKVVKGLVRRGRPAALLPGVRNRGAESRGLGYLSGHAAVATTLAATAYPHLGARGRRLAVGLTSVVGVARIYVGAHLPLDVAGGVALGLLVDGASSMRGRAGR</sequence>
<dbReference type="SMART" id="SM00014">
    <property type="entry name" value="acidPPc"/>
    <property type="match status" value="1"/>
</dbReference>
<proteinExistence type="predicted"/>
<evidence type="ECO:0000256" key="2">
    <source>
        <dbReference type="ARBA" id="ARBA00022475"/>
    </source>
</evidence>
<keyword evidence="4" id="KW-0378">Hydrolase</keyword>
<reference evidence="9" key="1">
    <citation type="submission" date="2020-02" db="EMBL/GenBank/DDBJ databases">
        <authorList>
            <person name="Meier V. D."/>
        </authorList>
    </citation>
    <scope>NUCLEOTIDE SEQUENCE</scope>
    <source>
        <strain evidence="9">AVDCRST_MAG10</strain>
    </source>
</reference>
<evidence type="ECO:0000256" key="5">
    <source>
        <dbReference type="ARBA" id="ARBA00022989"/>
    </source>
</evidence>
<dbReference type="Gene3D" id="1.20.144.10">
    <property type="entry name" value="Phosphatidic acid phosphatase type 2/haloperoxidase"/>
    <property type="match status" value="1"/>
</dbReference>
<name>A0A6J4IH75_9ACTN</name>
<dbReference type="InterPro" id="IPR036938">
    <property type="entry name" value="PAP2/HPO_sf"/>
</dbReference>
<dbReference type="InterPro" id="IPR000326">
    <property type="entry name" value="PAP2/HPO"/>
</dbReference>
<evidence type="ECO:0000256" key="7">
    <source>
        <dbReference type="SAM" id="Phobius"/>
    </source>
</evidence>
<organism evidence="9">
    <name type="scientific">uncultured Acidimicrobiales bacterium</name>
    <dbReference type="NCBI Taxonomy" id="310071"/>
    <lineage>
        <taxon>Bacteria</taxon>
        <taxon>Bacillati</taxon>
        <taxon>Actinomycetota</taxon>
        <taxon>Acidimicrobiia</taxon>
        <taxon>Acidimicrobiales</taxon>
        <taxon>environmental samples</taxon>
    </lineage>
</organism>
<evidence type="ECO:0000256" key="4">
    <source>
        <dbReference type="ARBA" id="ARBA00022801"/>
    </source>
</evidence>
<keyword evidence="6 7" id="KW-0472">Membrane</keyword>
<feature type="transmembrane region" description="Helical" evidence="7">
    <location>
        <begin position="164"/>
        <end position="184"/>
    </location>
</feature>
<accession>A0A6J4IH75</accession>
<evidence type="ECO:0000313" key="9">
    <source>
        <dbReference type="EMBL" id="CAA9252694.1"/>
    </source>
</evidence>
<dbReference type="GO" id="GO:0016787">
    <property type="term" value="F:hydrolase activity"/>
    <property type="evidence" value="ECO:0007669"/>
    <property type="project" value="UniProtKB-KW"/>
</dbReference>
<keyword evidence="3 7" id="KW-0812">Transmembrane</keyword>
<dbReference type="GO" id="GO:0005886">
    <property type="term" value="C:plasma membrane"/>
    <property type="evidence" value="ECO:0007669"/>
    <property type="project" value="UniProtKB-SubCell"/>
</dbReference>
<dbReference type="PANTHER" id="PTHR14969">
    <property type="entry name" value="SPHINGOSINE-1-PHOSPHATE PHOSPHOHYDROLASE"/>
    <property type="match status" value="1"/>
</dbReference>
<feature type="domain" description="Phosphatidic acid phosphatase type 2/haloperoxidase" evidence="8">
    <location>
        <begin position="79"/>
        <end position="190"/>
    </location>
</feature>
<dbReference type="SUPFAM" id="SSF48317">
    <property type="entry name" value="Acid phosphatase/Vanadium-dependent haloperoxidase"/>
    <property type="match status" value="1"/>
</dbReference>
<evidence type="ECO:0000259" key="8">
    <source>
        <dbReference type="SMART" id="SM00014"/>
    </source>
</evidence>
<dbReference type="AlphaFoldDB" id="A0A6J4IH75"/>
<keyword evidence="5 7" id="KW-1133">Transmembrane helix</keyword>
<comment type="subcellular location">
    <subcellularLocation>
        <location evidence="1">Cell membrane</location>
        <topology evidence="1">Multi-pass membrane protein</topology>
    </subcellularLocation>
</comment>
<evidence type="ECO:0000256" key="1">
    <source>
        <dbReference type="ARBA" id="ARBA00004651"/>
    </source>
</evidence>
<dbReference type="Pfam" id="PF01569">
    <property type="entry name" value="PAP2"/>
    <property type="match status" value="1"/>
</dbReference>
<protein>
    <recommendedName>
        <fullName evidence="8">Phosphatidic acid phosphatase type 2/haloperoxidase domain-containing protein</fullName>
    </recommendedName>
</protein>
<evidence type="ECO:0000256" key="3">
    <source>
        <dbReference type="ARBA" id="ARBA00022692"/>
    </source>
</evidence>
<evidence type="ECO:0000256" key="6">
    <source>
        <dbReference type="ARBA" id="ARBA00023136"/>
    </source>
</evidence>
<gene>
    <name evidence="9" type="ORF">AVDCRST_MAG10-2252</name>
</gene>
<dbReference type="PANTHER" id="PTHR14969:SF62">
    <property type="entry name" value="DECAPRENYLPHOSPHORYL-5-PHOSPHORIBOSE PHOSPHATASE RV3807C-RELATED"/>
    <property type="match status" value="1"/>
</dbReference>
<feature type="transmembrane region" description="Helical" evidence="7">
    <location>
        <begin position="51"/>
        <end position="74"/>
    </location>
</feature>
<keyword evidence="2" id="KW-1003">Cell membrane</keyword>
<dbReference type="EMBL" id="CADCTB010000144">
    <property type="protein sequence ID" value="CAA9252694.1"/>
    <property type="molecule type" value="Genomic_DNA"/>
</dbReference>
<feature type="transmembrane region" description="Helical" evidence="7">
    <location>
        <begin position="123"/>
        <end position="144"/>
    </location>
</feature>